<evidence type="ECO:0000313" key="1">
    <source>
        <dbReference type="EMBL" id="QTX13833.1"/>
    </source>
</evidence>
<dbReference type="AlphaFoldDB" id="A0A8B0SNI8"/>
<sequence length="56" mass="6306">MIAASLLSKLCLVTLFTGASILLNEILASAPFWTDIKPVVNTVDFTTRFDYRQRPF</sequence>
<name>A0A8B0SNI8_KLEPN</name>
<organism evidence="1">
    <name type="scientific">Klebsiella pneumoniae</name>
    <dbReference type="NCBI Taxonomy" id="573"/>
    <lineage>
        <taxon>Bacteria</taxon>
        <taxon>Pseudomonadati</taxon>
        <taxon>Pseudomonadota</taxon>
        <taxon>Gammaproteobacteria</taxon>
        <taxon>Enterobacterales</taxon>
        <taxon>Enterobacteriaceae</taxon>
        <taxon>Klebsiella/Raoultella group</taxon>
        <taxon>Klebsiella</taxon>
        <taxon>Klebsiella pneumoniae complex</taxon>
    </lineage>
</organism>
<keyword evidence="1" id="KW-0614">Plasmid</keyword>
<accession>A0A8B0SNI8</accession>
<proteinExistence type="predicted"/>
<reference evidence="1" key="1">
    <citation type="submission" date="2020-01" db="EMBL/GenBank/DDBJ databases">
        <authorList>
            <person name="Qin S."/>
        </authorList>
    </citation>
    <scope>NUCLEOTIDE SEQUENCE</scope>
    <source>
        <strain evidence="1">CVir17-16-YZ6g</strain>
        <plasmid evidence="1">p17-15-vir-like</plasmid>
    </source>
</reference>
<geneLocation type="plasmid" evidence="1">
    <name>p17-15-vir-like</name>
</geneLocation>
<dbReference type="EMBL" id="MN956836">
    <property type="protein sequence ID" value="QTX13833.1"/>
    <property type="molecule type" value="Genomic_DNA"/>
</dbReference>
<protein>
    <submittedName>
        <fullName evidence="1">Uncharacterized protein</fullName>
    </submittedName>
</protein>